<keyword evidence="3 4" id="KW-0732">Signal</keyword>
<dbReference type="RefSeq" id="WP_344691647.1">
    <property type="nucleotide sequence ID" value="NZ_BAABBF010000001.1"/>
</dbReference>
<dbReference type="NCBIfam" id="TIGR01256">
    <property type="entry name" value="modA"/>
    <property type="match status" value="1"/>
</dbReference>
<dbReference type="Pfam" id="PF13531">
    <property type="entry name" value="SBP_bac_11"/>
    <property type="match status" value="1"/>
</dbReference>
<protein>
    <submittedName>
        <fullName evidence="5">Molybdate ABC transporter substrate-binding protein</fullName>
    </submittedName>
</protein>
<comment type="caution">
    <text evidence="5">The sequence shown here is derived from an EMBL/GenBank/DDBJ whole genome shotgun (WGS) entry which is preliminary data.</text>
</comment>
<dbReference type="SUPFAM" id="SSF53850">
    <property type="entry name" value="Periplasmic binding protein-like II"/>
    <property type="match status" value="1"/>
</dbReference>
<dbReference type="PANTHER" id="PTHR30632">
    <property type="entry name" value="MOLYBDATE-BINDING PERIPLASMIC PROTEIN"/>
    <property type="match status" value="1"/>
</dbReference>
<sequence>MLTRRGMIGGIAAAWLTITGAAPAVAQSQVPLTVFAAASLTDALQEVGRAWTKRSGQPVRFSFAASGTGARQIVAGAPADLFVSAEPGWMDQVQAAGRLVPGRRRDLLGGRLVLVAPASSRVRLAIRPGFALAAALGERGRLAIGDPRSVPAGRYAQAALTRLGVWGGVTTRLAPAQDVRAALSYVARGEAPLGIVYETDAAAEPAVRIVGTFPAASHPPIVYPAAVVKGAKPGAVAFYRFLGGGEAMAIFRRYRFRTSR</sequence>
<dbReference type="PIRSF" id="PIRSF004846">
    <property type="entry name" value="ModA"/>
    <property type="match status" value="1"/>
</dbReference>
<dbReference type="InterPro" id="IPR050682">
    <property type="entry name" value="ModA/WtpA"/>
</dbReference>
<evidence type="ECO:0000256" key="4">
    <source>
        <dbReference type="SAM" id="SignalP"/>
    </source>
</evidence>
<evidence type="ECO:0000256" key="3">
    <source>
        <dbReference type="ARBA" id="ARBA00022729"/>
    </source>
</evidence>
<dbReference type="InterPro" id="IPR005950">
    <property type="entry name" value="ModA"/>
</dbReference>
<evidence type="ECO:0000256" key="1">
    <source>
        <dbReference type="ARBA" id="ARBA00009175"/>
    </source>
</evidence>
<dbReference type="PANTHER" id="PTHR30632:SF17">
    <property type="entry name" value="MOLYBDATE-BINDING PROTEIN MODA"/>
    <property type="match status" value="1"/>
</dbReference>
<dbReference type="Proteomes" id="UP001500523">
    <property type="component" value="Unassembled WGS sequence"/>
</dbReference>
<organism evidence="5 6">
    <name type="scientific">Sphingomonas cynarae</name>
    <dbReference type="NCBI Taxonomy" id="930197"/>
    <lineage>
        <taxon>Bacteria</taxon>
        <taxon>Pseudomonadati</taxon>
        <taxon>Pseudomonadota</taxon>
        <taxon>Alphaproteobacteria</taxon>
        <taxon>Sphingomonadales</taxon>
        <taxon>Sphingomonadaceae</taxon>
        <taxon>Sphingomonas</taxon>
    </lineage>
</organism>
<gene>
    <name evidence="5" type="primary">modA</name>
    <name evidence="5" type="ORF">GCM10022268_03480</name>
</gene>
<comment type="similarity">
    <text evidence="1">Belongs to the bacterial solute-binding protein ModA family.</text>
</comment>
<keyword evidence="2" id="KW-0479">Metal-binding</keyword>
<feature type="signal peptide" evidence="4">
    <location>
        <begin position="1"/>
        <end position="26"/>
    </location>
</feature>
<proteinExistence type="inferred from homology"/>
<reference evidence="6" key="1">
    <citation type="journal article" date="2019" name="Int. J. Syst. Evol. Microbiol.">
        <title>The Global Catalogue of Microorganisms (GCM) 10K type strain sequencing project: providing services to taxonomists for standard genome sequencing and annotation.</title>
        <authorList>
            <consortium name="The Broad Institute Genomics Platform"/>
            <consortium name="The Broad Institute Genome Sequencing Center for Infectious Disease"/>
            <person name="Wu L."/>
            <person name="Ma J."/>
        </authorList>
    </citation>
    <scope>NUCLEOTIDE SEQUENCE [LARGE SCALE GENOMIC DNA]</scope>
    <source>
        <strain evidence="6">JCM 17498</strain>
    </source>
</reference>
<dbReference type="Gene3D" id="3.40.190.10">
    <property type="entry name" value="Periplasmic binding protein-like II"/>
    <property type="match status" value="2"/>
</dbReference>
<dbReference type="CDD" id="cd13536">
    <property type="entry name" value="PBP2_EcModA"/>
    <property type="match status" value="1"/>
</dbReference>
<evidence type="ECO:0000313" key="6">
    <source>
        <dbReference type="Proteomes" id="UP001500523"/>
    </source>
</evidence>
<accession>A0ABP7CWZ0</accession>
<dbReference type="EMBL" id="BAABBF010000001">
    <property type="protein sequence ID" value="GAA3696210.1"/>
    <property type="molecule type" value="Genomic_DNA"/>
</dbReference>
<evidence type="ECO:0000313" key="5">
    <source>
        <dbReference type="EMBL" id="GAA3696210.1"/>
    </source>
</evidence>
<keyword evidence="6" id="KW-1185">Reference proteome</keyword>
<evidence type="ECO:0000256" key="2">
    <source>
        <dbReference type="ARBA" id="ARBA00022723"/>
    </source>
</evidence>
<name>A0ABP7CWZ0_9SPHN</name>
<feature type="chain" id="PRO_5046414144" evidence="4">
    <location>
        <begin position="27"/>
        <end position="260"/>
    </location>
</feature>